<dbReference type="InterPro" id="IPR046965">
    <property type="entry name" value="Cyclin_A/B-like"/>
</dbReference>
<dbReference type="CDD" id="cd20507">
    <property type="entry name" value="CYCLIN_CCNB1-like_rpt1"/>
    <property type="match status" value="1"/>
</dbReference>
<dbReference type="CDD" id="cd20509">
    <property type="entry name" value="CYCLIN_CCNB1-like_rpt2"/>
    <property type="match status" value="1"/>
</dbReference>
<feature type="domain" description="Cyclin-like" evidence="5">
    <location>
        <begin position="260"/>
        <end position="344"/>
    </location>
</feature>
<keyword evidence="3" id="KW-0131">Cell cycle</keyword>
<protein>
    <submittedName>
        <fullName evidence="7">G2/mitotic-specific cyclin-B</fullName>
    </submittedName>
</protein>
<dbReference type="Pfam" id="PF02984">
    <property type="entry name" value="Cyclin_C"/>
    <property type="match status" value="1"/>
</dbReference>
<dbReference type="Proteomes" id="UP000235965">
    <property type="component" value="Unassembled WGS sequence"/>
</dbReference>
<dbReference type="PANTHER" id="PTHR10177">
    <property type="entry name" value="CYCLINS"/>
    <property type="match status" value="1"/>
</dbReference>
<evidence type="ECO:0000256" key="2">
    <source>
        <dbReference type="ARBA" id="ARBA00023127"/>
    </source>
</evidence>
<evidence type="ECO:0000259" key="5">
    <source>
        <dbReference type="SMART" id="SM00385"/>
    </source>
</evidence>
<dbReference type="InterPro" id="IPR036915">
    <property type="entry name" value="Cyclin-like_sf"/>
</dbReference>
<evidence type="ECO:0000256" key="3">
    <source>
        <dbReference type="ARBA" id="ARBA00023306"/>
    </source>
</evidence>
<keyword evidence="2 4" id="KW-0195">Cyclin</keyword>
<dbReference type="PROSITE" id="PS00292">
    <property type="entry name" value="CYCLINS"/>
    <property type="match status" value="1"/>
</dbReference>
<accession>A0A2J7QWZ3</accession>
<dbReference type="SMART" id="SM01332">
    <property type="entry name" value="Cyclin_C"/>
    <property type="match status" value="1"/>
</dbReference>
<dbReference type="GO" id="GO:0051301">
    <property type="term" value="P:cell division"/>
    <property type="evidence" value="ECO:0007669"/>
    <property type="project" value="UniProtKB-KW"/>
</dbReference>
<comment type="caution">
    <text evidence="7">The sequence shown here is derived from an EMBL/GenBank/DDBJ whole genome shotgun (WGS) entry which is preliminary data.</text>
</comment>
<evidence type="ECO:0000259" key="6">
    <source>
        <dbReference type="SMART" id="SM01332"/>
    </source>
</evidence>
<proteinExistence type="inferred from homology"/>
<dbReference type="GO" id="GO:0005634">
    <property type="term" value="C:nucleus"/>
    <property type="evidence" value="ECO:0007669"/>
    <property type="project" value="UniProtKB-ARBA"/>
</dbReference>
<evidence type="ECO:0000313" key="8">
    <source>
        <dbReference type="Proteomes" id="UP000235965"/>
    </source>
</evidence>
<dbReference type="InterPro" id="IPR006671">
    <property type="entry name" value="Cyclin_N"/>
</dbReference>
<dbReference type="InParanoid" id="A0A2J7QWZ3"/>
<dbReference type="FunFam" id="1.10.472.10:FF:000001">
    <property type="entry name" value="G2/mitotic-specific cyclin"/>
    <property type="match status" value="1"/>
</dbReference>
<dbReference type="GO" id="GO:0016538">
    <property type="term" value="F:cyclin-dependent protein serine/threonine kinase regulator activity"/>
    <property type="evidence" value="ECO:0007669"/>
    <property type="project" value="InterPro"/>
</dbReference>
<dbReference type="STRING" id="105785.A0A2J7QWZ3"/>
<dbReference type="InterPro" id="IPR004367">
    <property type="entry name" value="Cyclin_C-dom"/>
</dbReference>
<reference evidence="7 8" key="1">
    <citation type="submission" date="2017-12" db="EMBL/GenBank/DDBJ databases">
        <title>Hemimetabolous genomes reveal molecular basis of termite eusociality.</title>
        <authorList>
            <person name="Harrison M.C."/>
            <person name="Jongepier E."/>
            <person name="Robertson H.M."/>
            <person name="Arning N."/>
            <person name="Bitard-Feildel T."/>
            <person name="Chao H."/>
            <person name="Childers C.P."/>
            <person name="Dinh H."/>
            <person name="Doddapaneni H."/>
            <person name="Dugan S."/>
            <person name="Gowin J."/>
            <person name="Greiner C."/>
            <person name="Han Y."/>
            <person name="Hu H."/>
            <person name="Hughes D.S.T."/>
            <person name="Huylmans A.-K."/>
            <person name="Kemena C."/>
            <person name="Kremer L.P.M."/>
            <person name="Lee S.L."/>
            <person name="Lopez-Ezquerra A."/>
            <person name="Mallet L."/>
            <person name="Monroy-Kuhn J.M."/>
            <person name="Moser A."/>
            <person name="Murali S.C."/>
            <person name="Muzny D.M."/>
            <person name="Otani S."/>
            <person name="Piulachs M.-D."/>
            <person name="Poelchau M."/>
            <person name="Qu J."/>
            <person name="Schaub F."/>
            <person name="Wada-Katsumata A."/>
            <person name="Worley K.C."/>
            <person name="Xie Q."/>
            <person name="Ylla G."/>
            <person name="Poulsen M."/>
            <person name="Gibbs R.A."/>
            <person name="Schal C."/>
            <person name="Richards S."/>
            <person name="Belles X."/>
            <person name="Korb J."/>
            <person name="Bornberg-Bauer E."/>
        </authorList>
    </citation>
    <scope>NUCLEOTIDE SEQUENCE [LARGE SCALE GENOMIC DNA]</scope>
    <source>
        <tissue evidence="7">Whole body</tissue>
    </source>
</reference>
<dbReference type="Gene3D" id="1.10.472.10">
    <property type="entry name" value="Cyclin-like"/>
    <property type="match status" value="2"/>
</dbReference>
<dbReference type="PIRSF" id="PIRSF001771">
    <property type="entry name" value="Cyclin_A_B_D_E"/>
    <property type="match status" value="1"/>
</dbReference>
<evidence type="ECO:0000256" key="4">
    <source>
        <dbReference type="RuleBase" id="RU000383"/>
    </source>
</evidence>
<keyword evidence="8" id="KW-1185">Reference proteome</keyword>
<dbReference type="AlphaFoldDB" id="A0A2J7QWZ3"/>
<dbReference type="SMART" id="SM00385">
    <property type="entry name" value="CYCLIN"/>
    <property type="match status" value="2"/>
</dbReference>
<feature type="domain" description="Cyclin C-terminal" evidence="6">
    <location>
        <begin position="256"/>
        <end position="375"/>
    </location>
</feature>
<dbReference type="GO" id="GO:0044772">
    <property type="term" value="P:mitotic cell cycle phase transition"/>
    <property type="evidence" value="ECO:0007669"/>
    <property type="project" value="InterPro"/>
</dbReference>
<comment type="similarity">
    <text evidence="4">Belongs to the cyclin family.</text>
</comment>
<dbReference type="InterPro" id="IPR039361">
    <property type="entry name" value="Cyclin"/>
</dbReference>
<dbReference type="Pfam" id="PF00134">
    <property type="entry name" value="Cyclin_N"/>
    <property type="match status" value="1"/>
</dbReference>
<dbReference type="InterPro" id="IPR048258">
    <property type="entry name" value="Cyclins_cyclin-box"/>
</dbReference>
<dbReference type="FunCoup" id="A0A2J7QWZ3">
    <property type="interactions" value="600"/>
</dbReference>
<dbReference type="InterPro" id="IPR013763">
    <property type="entry name" value="Cyclin-like_dom"/>
</dbReference>
<dbReference type="EMBL" id="NEVH01009412">
    <property type="protein sequence ID" value="PNF33095.1"/>
    <property type="molecule type" value="Genomic_DNA"/>
</dbReference>
<evidence type="ECO:0000313" key="7">
    <source>
        <dbReference type="EMBL" id="PNF33095.1"/>
    </source>
</evidence>
<dbReference type="OrthoDB" id="5590282at2759"/>
<dbReference type="SUPFAM" id="SSF47954">
    <property type="entry name" value="Cyclin-like"/>
    <property type="match status" value="2"/>
</dbReference>
<keyword evidence="1" id="KW-0132">Cell division</keyword>
<name>A0A2J7QWZ3_9NEOP</name>
<feature type="domain" description="Cyclin-like" evidence="5">
    <location>
        <begin position="162"/>
        <end position="247"/>
    </location>
</feature>
<organism evidence="7 8">
    <name type="scientific">Cryptotermes secundus</name>
    <dbReference type="NCBI Taxonomy" id="105785"/>
    <lineage>
        <taxon>Eukaryota</taxon>
        <taxon>Metazoa</taxon>
        <taxon>Ecdysozoa</taxon>
        <taxon>Arthropoda</taxon>
        <taxon>Hexapoda</taxon>
        <taxon>Insecta</taxon>
        <taxon>Pterygota</taxon>
        <taxon>Neoptera</taxon>
        <taxon>Polyneoptera</taxon>
        <taxon>Dictyoptera</taxon>
        <taxon>Blattodea</taxon>
        <taxon>Blattoidea</taxon>
        <taxon>Termitoidae</taxon>
        <taxon>Kalotermitidae</taxon>
        <taxon>Cryptotermitinae</taxon>
        <taxon>Cryptotermes</taxon>
    </lineage>
</organism>
<evidence type="ECO:0000256" key="1">
    <source>
        <dbReference type="ARBA" id="ARBA00022618"/>
    </source>
</evidence>
<gene>
    <name evidence="7" type="primary">CCNB</name>
    <name evidence="7" type="ORF">B7P43_G15747</name>
</gene>
<sequence length="386" mass="43032">MALRFGSNINQTRDQENIRIGVKGLAVDAPAAAATKRSALGEIGNGPAVCKGLAARKVGGNKLNAPLQKGAEEAVLAIKSSKSQTPLKKAFSTSSIPNEVTSSSLIPVEDIDKDDKGDPFLLPEYVNDIYAYLREVEAKYPIKKNHLESQEVTGKMRSMLVDWLVEVHQEFHLLAETLYLTVAIIDRYLQEVHTTTRKKLQLVGVGAMFLAAKYEEMFAPEVGDFVYICANTYVKAEILQMEKVIVRALNFNFSRPLPLHFLRRYSKAAHALPVHHAMAKYLLELSLVDYDMCHYAPSLISAAAIYLALWLFQSEKKGVWTKTLVYYTSYSYRDIEAIVKKLAGLVVKAGTSKYQAVNKKYAQSKFLKISCRPELKSAAFKRLAAS</sequence>